<dbReference type="PIRSF" id="PIRSF033239">
    <property type="entry name" value="ExoD"/>
    <property type="match status" value="1"/>
</dbReference>
<dbReference type="RefSeq" id="WP_221429358.1">
    <property type="nucleotide sequence ID" value="NZ_CP081296.1"/>
</dbReference>
<accession>A0ABX8ZY39</accession>
<dbReference type="Proteomes" id="UP000824300">
    <property type="component" value="Chromosome"/>
</dbReference>
<evidence type="ECO:0000313" key="3">
    <source>
        <dbReference type="Proteomes" id="UP000824300"/>
    </source>
</evidence>
<keyword evidence="1" id="KW-0812">Transmembrane</keyword>
<dbReference type="PANTHER" id="PTHR41795">
    <property type="entry name" value="EXOPOLYSACCHARIDE SYNTHESIS PROTEIN"/>
    <property type="match status" value="1"/>
</dbReference>
<feature type="transmembrane region" description="Helical" evidence="1">
    <location>
        <begin position="156"/>
        <end position="174"/>
    </location>
</feature>
<keyword evidence="1" id="KW-0472">Membrane</keyword>
<feature type="transmembrane region" description="Helical" evidence="1">
    <location>
        <begin position="133"/>
        <end position="150"/>
    </location>
</feature>
<dbReference type="InterPro" id="IPR010331">
    <property type="entry name" value="ExoD"/>
</dbReference>
<sequence>MSDRRSGHEPESVEDVIGELDELASHSEKVRIGDVLDDFGGRSFGPFILIFALIEITPIGAIPGAPTVLASIIALVAVQMLFGKDHIWMPQFIQDRAVGSKRLHKAVTKLRGVAHWLDHHSRDRLGFFTEGKWLRFAAIAILMLCATVPPLEVLPFASSAPMLAIAAIALALIVRDGLVMLAALLLAAAALVAGTYFYNSSDEEGEAGGMSLQQPPAIELRLT</sequence>
<proteinExistence type="predicted"/>
<dbReference type="EMBL" id="CP081296">
    <property type="protein sequence ID" value="QZD93676.1"/>
    <property type="molecule type" value="Genomic_DNA"/>
</dbReference>
<feature type="transmembrane region" description="Helical" evidence="1">
    <location>
        <begin position="47"/>
        <end position="78"/>
    </location>
</feature>
<gene>
    <name evidence="2" type="ORF">K3162_06670</name>
</gene>
<reference evidence="2 3" key="1">
    <citation type="submission" date="2021-08" db="EMBL/GenBank/DDBJ databases">
        <title>Comparative Genomics Analysis of the Genus Qipengyuania Reveals Extensive Genetic Diversity and Metabolic Versatility, Including the Description of Fifteen Novel Species.</title>
        <authorList>
            <person name="Liu Y."/>
        </authorList>
    </citation>
    <scope>NUCLEOTIDE SEQUENCE [LARGE SCALE GENOMIC DNA]</scope>
    <source>
        <strain evidence="2 3">1NDW3</strain>
    </source>
</reference>
<evidence type="ECO:0000256" key="1">
    <source>
        <dbReference type="SAM" id="Phobius"/>
    </source>
</evidence>
<evidence type="ECO:0000313" key="2">
    <source>
        <dbReference type="EMBL" id="QZD93676.1"/>
    </source>
</evidence>
<dbReference type="Pfam" id="PF06055">
    <property type="entry name" value="ExoD"/>
    <property type="match status" value="1"/>
</dbReference>
<keyword evidence="3" id="KW-1185">Reference proteome</keyword>
<organism evidence="2 3">
    <name type="scientific">Qipengyuania xiapuensis</name>
    <dbReference type="NCBI Taxonomy" id="2867236"/>
    <lineage>
        <taxon>Bacteria</taxon>
        <taxon>Pseudomonadati</taxon>
        <taxon>Pseudomonadota</taxon>
        <taxon>Alphaproteobacteria</taxon>
        <taxon>Sphingomonadales</taxon>
        <taxon>Erythrobacteraceae</taxon>
        <taxon>Qipengyuania</taxon>
    </lineage>
</organism>
<dbReference type="PANTHER" id="PTHR41795:SF1">
    <property type="entry name" value="EXOPOLYSACCHARIDE SYNTHESIS PROTEIN"/>
    <property type="match status" value="1"/>
</dbReference>
<name>A0ABX8ZY39_9SPHN</name>
<feature type="transmembrane region" description="Helical" evidence="1">
    <location>
        <begin position="181"/>
        <end position="198"/>
    </location>
</feature>
<keyword evidence="1" id="KW-1133">Transmembrane helix</keyword>
<protein>
    <submittedName>
        <fullName evidence="2">Exopolysaccharide biosynthesis protein</fullName>
    </submittedName>
</protein>